<organism evidence="1 2">
    <name type="scientific">Devosia insulae DS-56</name>
    <dbReference type="NCBI Taxonomy" id="1116389"/>
    <lineage>
        <taxon>Bacteria</taxon>
        <taxon>Pseudomonadati</taxon>
        <taxon>Pseudomonadota</taxon>
        <taxon>Alphaproteobacteria</taxon>
        <taxon>Hyphomicrobiales</taxon>
        <taxon>Devosiaceae</taxon>
        <taxon>Devosia</taxon>
    </lineage>
</organism>
<protein>
    <submittedName>
        <fullName evidence="1">Uncharacterized protein</fullName>
    </submittedName>
</protein>
<name>A0A1E5XSE8_9HYPH</name>
<sequence>MAVVSATGVDAPADLGARFSSVLAKLGGRKVSTDVLFETLRLETLDWGIDNNVETSPVAFEQKPVTADDER</sequence>
<comment type="caution">
    <text evidence="1">The sequence shown here is derived from an EMBL/GenBank/DDBJ whole genome shotgun (WGS) entry which is preliminary data.</text>
</comment>
<proteinExistence type="predicted"/>
<dbReference type="EMBL" id="LAJE02000156">
    <property type="protein sequence ID" value="OEO31510.1"/>
    <property type="molecule type" value="Genomic_DNA"/>
</dbReference>
<dbReference type="AlphaFoldDB" id="A0A1E5XSE8"/>
<evidence type="ECO:0000313" key="2">
    <source>
        <dbReference type="Proteomes" id="UP000095463"/>
    </source>
</evidence>
<accession>A0A1E5XSE8</accession>
<keyword evidence="2" id="KW-1185">Reference proteome</keyword>
<gene>
    <name evidence="1" type="ORF">VW23_015930</name>
</gene>
<reference evidence="1 2" key="1">
    <citation type="journal article" date="2015" name="Genome Announc.">
        <title>Genome Assemblies of Three Soil-Associated Devosia species: D. insulae, D. limi, and D. soli.</title>
        <authorList>
            <person name="Hassan Y.I."/>
            <person name="Lepp D."/>
            <person name="Zhou T."/>
        </authorList>
    </citation>
    <scope>NUCLEOTIDE SEQUENCE [LARGE SCALE GENOMIC DNA]</scope>
    <source>
        <strain evidence="1 2">DS-56</strain>
    </source>
</reference>
<evidence type="ECO:0000313" key="1">
    <source>
        <dbReference type="EMBL" id="OEO31510.1"/>
    </source>
</evidence>
<dbReference type="Proteomes" id="UP000095463">
    <property type="component" value="Unassembled WGS sequence"/>
</dbReference>